<dbReference type="Gene3D" id="3.90.1200.10">
    <property type="match status" value="1"/>
</dbReference>
<reference evidence="2" key="2">
    <citation type="submission" date="2020-09" db="EMBL/GenBank/DDBJ databases">
        <authorList>
            <person name="Sun Q."/>
            <person name="Zhou Y."/>
        </authorList>
    </citation>
    <scope>NUCLEOTIDE SEQUENCE</scope>
    <source>
        <strain evidence="2">CGMCC 1.12777</strain>
    </source>
</reference>
<dbReference type="Pfam" id="PF01636">
    <property type="entry name" value="APH"/>
    <property type="match status" value="1"/>
</dbReference>
<dbReference type="InterPro" id="IPR051678">
    <property type="entry name" value="AGP_Transferase"/>
</dbReference>
<dbReference type="RefSeq" id="WP_188496332.1">
    <property type="nucleotide sequence ID" value="NZ_BMFV01000005.1"/>
</dbReference>
<name>A0A8J2ZUQ7_9BACL</name>
<dbReference type="PANTHER" id="PTHR21310">
    <property type="entry name" value="AMINOGLYCOSIDE PHOSPHOTRANSFERASE-RELATED-RELATED"/>
    <property type="match status" value="1"/>
</dbReference>
<dbReference type="Proteomes" id="UP000656813">
    <property type="component" value="Unassembled WGS sequence"/>
</dbReference>
<proteinExistence type="predicted"/>
<dbReference type="EMBL" id="BMFV01000005">
    <property type="protein sequence ID" value="GGH77851.1"/>
    <property type="molecule type" value="Genomic_DNA"/>
</dbReference>
<dbReference type="InterPro" id="IPR011009">
    <property type="entry name" value="Kinase-like_dom_sf"/>
</dbReference>
<reference evidence="2" key="1">
    <citation type="journal article" date="2014" name="Int. J. Syst. Evol. Microbiol.">
        <title>Complete genome sequence of Corynebacterium casei LMG S-19264T (=DSM 44701T), isolated from a smear-ripened cheese.</title>
        <authorList>
            <consortium name="US DOE Joint Genome Institute (JGI-PGF)"/>
            <person name="Walter F."/>
            <person name="Albersmeier A."/>
            <person name="Kalinowski J."/>
            <person name="Ruckert C."/>
        </authorList>
    </citation>
    <scope>NUCLEOTIDE SEQUENCE</scope>
    <source>
        <strain evidence="2">CGMCC 1.12777</strain>
    </source>
</reference>
<evidence type="ECO:0000313" key="3">
    <source>
        <dbReference type="Proteomes" id="UP000656813"/>
    </source>
</evidence>
<comment type="caution">
    <text evidence="2">The sequence shown here is derived from an EMBL/GenBank/DDBJ whole genome shotgun (WGS) entry which is preliminary data.</text>
</comment>
<dbReference type="AlphaFoldDB" id="A0A8J2ZUQ7"/>
<keyword evidence="3" id="KW-1185">Reference proteome</keyword>
<dbReference type="InterPro" id="IPR002575">
    <property type="entry name" value="Aminoglycoside_PTrfase"/>
</dbReference>
<sequence>MLDCELEKYLMKQYGAKKLVRLTGGFTNAVYLLEATEPPLVVKIAQWSNGDMENEANTLRFLNQGAFTPEVRDLFSMKQQQIIVFTYKEGKNGQAILDTGHFKSSIELFHDMGKLLATAIHSHPYSGEQQGLRVADFKRIRFDLNYVPETLMKQSKALLEERGAQEHPWTLTHGDFGSHNVLADGHHLTAIDWEWAEWGPPLVDLAWTCWNTKLHYPSIADQLNQTFLQAYQAERDVHYTPELMKVYSLYKLWIILNKVQSSDEETQQKWVKRLEWTLQTEII</sequence>
<dbReference type="SUPFAM" id="SSF56112">
    <property type="entry name" value="Protein kinase-like (PK-like)"/>
    <property type="match status" value="1"/>
</dbReference>
<accession>A0A8J2ZUQ7</accession>
<organism evidence="2 3">
    <name type="scientific">Pullulanibacillus pueri</name>
    <dbReference type="NCBI Taxonomy" id="1437324"/>
    <lineage>
        <taxon>Bacteria</taxon>
        <taxon>Bacillati</taxon>
        <taxon>Bacillota</taxon>
        <taxon>Bacilli</taxon>
        <taxon>Bacillales</taxon>
        <taxon>Sporolactobacillaceae</taxon>
        <taxon>Pullulanibacillus</taxon>
    </lineage>
</organism>
<gene>
    <name evidence="2" type="ORF">GCM10007096_10360</name>
</gene>
<protein>
    <recommendedName>
        <fullName evidence="1">Aminoglycoside phosphotransferase domain-containing protein</fullName>
    </recommendedName>
</protein>
<evidence type="ECO:0000313" key="2">
    <source>
        <dbReference type="EMBL" id="GGH77851.1"/>
    </source>
</evidence>
<feature type="domain" description="Aminoglycoside phosphotransferase" evidence="1">
    <location>
        <begin position="19"/>
        <end position="234"/>
    </location>
</feature>
<evidence type="ECO:0000259" key="1">
    <source>
        <dbReference type="Pfam" id="PF01636"/>
    </source>
</evidence>